<evidence type="ECO:0000313" key="3">
    <source>
        <dbReference type="EMBL" id="VFQ83880.1"/>
    </source>
</evidence>
<reference evidence="3 4" key="1">
    <citation type="submission" date="2018-04" db="EMBL/GenBank/DDBJ databases">
        <authorList>
            <person name="Vogel A."/>
        </authorList>
    </citation>
    <scope>NUCLEOTIDE SEQUENCE [LARGE SCALE GENOMIC DNA]</scope>
</reference>
<evidence type="ECO:0000256" key="2">
    <source>
        <dbReference type="SAM" id="Phobius"/>
    </source>
</evidence>
<dbReference type="Proteomes" id="UP000595140">
    <property type="component" value="Unassembled WGS sequence"/>
</dbReference>
<proteinExistence type="predicted"/>
<accession>A0A484M4W7</accession>
<feature type="region of interest" description="Disordered" evidence="1">
    <location>
        <begin position="246"/>
        <end position="274"/>
    </location>
</feature>
<dbReference type="OrthoDB" id="848707at2759"/>
<dbReference type="AlphaFoldDB" id="A0A484M4W7"/>
<gene>
    <name evidence="3" type="ORF">CCAM_LOCUS25656</name>
</gene>
<keyword evidence="2" id="KW-1133">Transmembrane helix</keyword>
<sequence length="481" mass="55166">MNWGKSGRFRILRGAIVLLLVSFLGAMEGLLGFVAIYELVYDELVYEFYDNLSWETKEICECFDIVDNRDGFETYDRKGWGIKGDTLASCIDKLHNGVEYSGIVRPKREFLNVNQQILLKILKECLLPTGSNDSIVRMLECAIVYLLEVESLVRFPMMMMNHMWIHKGYGQLQYEMALTKVFRRAKIKLEKYQRRNYEYKKMDATSLRRSKIFQHFDRFHTKASYNRISVGERNRWRREHILSKFASSSSSNPCPSVEVPPRTSSMPRSRSTNAKIDPSLKKYMDEKIAQMEESITKKISVVKSSLRRLEIAVVKSPEAVKDIREILVETATYDAMEQVTQRDNVQASEKELYYASVDGHDAKKRVFGLGKMSKTMRHEKLTSKRRRMSTSSAAESYAASQLSIVESLKGDIIQMLCEPIAQTIMEEMHRLFGDRFPRREDGGDGGGSAPQSEELSYELVGSSMCVIETLVLSHLASMLSV</sequence>
<feature type="compositionally biased region" description="Low complexity" evidence="1">
    <location>
        <begin position="247"/>
        <end position="272"/>
    </location>
</feature>
<feature type="transmembrane region" description="Helical" evidence="2">
    <location>
        <begin position="12"/>
        <end position="37"/>
    </location>
</feature>
<keyword evidence="4" id="KW-1185">Reference proteome</keyword>
<protein>
    <submittedName>
        <fullName evidence="3">Uncharacterized protein</fullName>
    </submittedName>
</protein>
<dbReference type="EMBL" id="OOIL02002620">
    <property type="protein sequence ID" value="VFQ83880.1"/>
    <property type="molecule type" value="Genomic_DNA"/>
</dbReference>
<evidence type="ECO:0000313" key="4">
    <source>
        <dbReference type="Proteomes" id="UP000595140"/>
    </source>
</evidence>
<evidence type="ECO:0000256" key="1">
    <source>
        <dbReference type="SAM" id="MobiDB-lite"/>
    </source>
</evidence>
<keyword evidence="2" id="KW-0812">Transmembrane</keyword>
<keyword evidence="2" id="KW-0472">Membrane</keyword>
<organism evidence="3 4">
    <name type="scientific">Cuscuta campestris</name>
    <dbReference type="NCBI Taxonomy" id="132261"/>
    <lineage>
        <taxon>Eukaryota</taxon>
        <taxon>Viridiplantae</taxon>
        <taxon>Streptophyta</taxon>
        <taxon>Embryophyta</taxon>
        <taxon>Tracheophyta</taxon>
        <taxon>Spermatophyta</taxon>
        <taxon>Magnoliopsida</taxon>
        <taxon>eudicotyledons</taxon>
        <taxon>Gunneridae</taxon>
        <taxon>Pentapetalae</taxon>
        <taxon>asterids</taxon>
        <taxon>lamiids</taxon>
        <taxon>Solanales</taxon>
        <taxon>Convolvulaceae</taxon>
        <taxon>Cuscuteae</taxon>
        <taxon>Cuscuta</taxon>
        <taxon>Cuscuta subgen. Grammica</taxon>
        <taxon>Cuscuta sect. Cleistogrammica</taxon>
    </lineage>
</organism>
<name>A0A484M4W7_9ASTE</name>